<keyword evidence="1" id="KW-1185">Reference proteome</keyword>
<dbReference type="InterPro" id="IPR051595">
    <property type="entry name" value="GH25_Enzymes"/>
</dbReference>
<reference evidence="2" key="2">
    <citation type="submission" date="2017-02" db="UniProtKB">
        <authorList>
            <consortium name="WormBaseParasite"/>
        </authorList>
    </citation>
    <scope>IDENTIFICATION</scope>
</reference>
<dbReference type="InterPro" id="IPR017853">
    <property type="entry name" value="GH"/>
</dbReference>
<dbReference type="Gene3D" id="3.20.20.80">
    <property type="entry name" value="Glycosidases"/>
    <property type="match status" value="1"/>
</dbReference>
<name>A0A0K0CUT9_ANGCA</name>
<reference evidence="1" key="1">
    <citation type="submission" date="2012-09" db="EMBL/GenBank/DDBJ databases">
        <authorList>
            <person name="Martin A.A."/>
        </authorList>
    </citation>
    <scope>NUCLEOTIDE SEQUENCE</scope>
</reference>
<evidence type="ECO:0000313" key="1">
    <source>
        <dbReference type="Proteomes" id="UP000035642"/>
    </source>
</evidence>
<dbReference type="WBParaSite" id="ACAC_0000102101-mRNA-1">
    <property type="protein sequence ID" value="ACAC_0000102101-mRNA-1"/>
    <property type="gene ID" value="ACAC_0000102101"/>
</dbReference>
<dbReference type="AlphaFoldDB" id="A0A0K0CUT9"/>
<accession>A0A0K0CUT9</accession>
<dbReference type="PANTHER" id="PTHR23208:SF14">
    <property type="entry name" value="GLYCOSIDE HYDROLASE FAMILY 25 PROTEIN-RELATED"/>
    <property type="match status" value="1"/>
</dbReference>
<sequence length="157" mass="17560">MTPQPNSVKTGPEQFDEMYNYLTASGIKLLTVWIQVTSPINWLTSITANVNFICNIVARAQQYGLNVGIYTNYYDWSQITSGLILDDTMLWYWNVNGPGVTGESPSDFNDFYSFAGWYTPMVKQFAQVESVCDVTVNSLAAAHKNSLAVSYCDIGKH</sequence>
<dbReference type="GO" id="GO:0007165">
    <property type="term" value="P:signal transduction"/>
    <property type="evidence" value="ECO:0007669"/>
    <property type="project" value="TreeGrafter"/>
</dbReference>
<protein>
    <submittedName>
        <fullName evidence="2">Glyco_hydro_18 domain-containing protein</fullName>
    </submittedName>
</protein>
<evidence type="ECO:0000313" key="2">
    <source>
        <dbReference type="WBParaSite" id="ACAC_0000102101-mRNA-1"/>
    </source>
</evidence>
<dbReference type="PANTHER" id="PTHR23208">
    <property type="entry name" value="LYSOZYME PROTEIN"/>
    <property type="match status" value="1"/>
</dbReference>
<dbReference type="Proteomes" id="UP000035642">
    <property type="component" value="Unassembled WGS sequence"/>
</dbReference>
<proteinExistence type="predicted"/>
<organism evidence="1 2">
    <name type="scientific">Angiostrongylus cantonensis</name>
    <name type="common">Rat lungworm</name>
    <dbReference type="NCBI Taxonomy" id="6313"/>
    <lineage>
        <taxon>Eukaryota</taxon>
        <taxon>Metazoa</taxon>
        <taxon>Ecdysozoa</taxon>
        <taxon>Nematoda</taxon>
        <taxon>Chromadorea</taxon>
        <taxon>Rhabditida</taxon>
        <taxon>Rhabditina</taxon>
        <taxon>Rhabditomorpha</taxon>
        <taxon>Strongyloidea</taxon>
        <taxon>Metastrongylidae</taxon>
        <taxon>Angiostrongylus</taxon>
    </lineage>
</organism>
<dbReference type="GO" id="GO:0045087">
    <property type="term" value="P:innate immune response"/>
    <property type="evidence" value="ECO:0007669"/>
    <property type="project" value="TreeGrafter"/>
</dbReference>
<dbReference type="SUPFAM" id="SSF51445">
    <property type="entry name" value="(Trans)glycosidases"/>
    <property type="match status" value="1"/>
</dbReference>